<sequence length="65" mass="7166">MGLFSSSLPFHPRDPSLLDTPEVNPNFSEFRELEDVVADLGGEVSFERWRGGDGSSRDQRGGIKA</sequence>
<evidence type="ECO:0000313" key="2">
    <source>
        <dbReference type="EMBL" id="CAK9149186.1"/>
    </source>
</evidence>
<accession>A0ABC8RYS1</accession>
<proteinExistence type="predicted"/>
<dbReference type="Proteomes" id="UP001642360">
    <property type="component" value="Unassembled WGS sequence"/>
</dbReference>
<protein>
    <submittedName>
        <fullName evidence="2">Uncharacterized protein</fullName>
    </submittedName>
</protein>
<keyword evidence="3" id="KW-1185">Reference proteome</keyword>
<organism evidence="2 3">
    <name type="scientific">Ilex paraguariensis</name>
    <name type="common">yerba mate</name>
    <dbReference type="NCBI Taxonomy" id="185542"/>
    <lineage>
        <taxon>Eukaryota</taxon>
        <taxon>Viridiplantae</taxon>
        <taxon>Streptophyta</taxon>
        <taxon>Embryophyta</taxon>
        <taxon>Tracheophyta</taxon>
        <taxon>Spermatophyta</taxon>
        <taxon>Magnoliopsida</taxon>
        <taxon>eudicotyledons</taxon>
        <taxon>Gunneridae</taxon>
        <taxon>Pentapetalae</taxon>
        <taxon>asterids</taxon>
        <taxon>campanulids</taxon>
        <taxon>Aquifoliales</taxon>
        <taxon>Aquifoliaceae</taxon>
        <taxon>Ilex</taxon>
    </lineage>
</organism>
<evidence type="ECO:0000256" key="1">
    <source>
        <dbReference type="SAM" id="MobiDB-lite"/>
    </source>
</evidence>
<feature type="region of interest" description="Disordered" evidence="1">
    <location>
        <begin position="1"/>
        <end position="23"/>
    </location>
</feature>
<reference evidence="2 3" key="1">
    <citation type="submission" date="2024-02" db="EMBL/GenBank/DDBJ databases">
        <authorList>
            <person name="Vignale AGUSTIN F."/>
            <person name="Sosa J E."/>
            <person name="Modenutti C."/>
        </authorList>
    </citation>
    <scope>NUCLEOTIDE SEQUENCE [LARGE SCALE GENOMIC DNA]</scope>
</reference>
<name>A0ABC8RYS1_9AQUA</name>
<dbReference type="EMBL" id="CAUOFW020001848">
    <property type="protein sequence ID" value="CAK9149186.1"/>
    <property type="molecule type" value="Genomic_DNA"/>
</dbReference>
<comment type="caution">
    <text evidence="2">The sequence shown here is derived from an EMBL/GenBank/DDBJ whole genome shotgun (WGS) entry which is preliminary data.</text>
</comment>
<evidence type="ECO:0000313" key="3">
    <source>
        <dbReference type="Proteomes" id="UP001642360"/>
    </source>
</evidence>
<dbReference type="AlphaFoldDB" id="A0ABC8RYS1"/>
<gene>
    <name evidence="2" type="ORF">ILEXP_LOCUS17219</name>
</gene>